<evidence type="ECO:0000256" key="3">
    <source>
        <dbReference type="SAM" id="MobiDB-lite"/>
    </source>
</evidence>
<keyword evidence="5" id="KW-1185">Reference proteome</keyword>
<dbReference type="GO" id="GO:0005869">
    <property type="term" value="C:dynactin complex"/>
    <property type="evidence" value="ECO:0007669"/>
    <property type="project" value="InterPro"/>
</dbReference>
<name>A0A0G2E8R8_PHACM</name>
<evidence type="ECO:0000256" key="1">
    <source>
        <dbReference type="ARBA" id="ARBA00004496"/>
    </source>
</evidence>
<evidence type="ECO:0000313" key="5">
    <source>
        <dbReference type="Proteomes" id="UP000053317"/>
    </source>
</evidence>
<evidence type="ECO:0000256" key="2">
    <source>
        <dbReference type="ARBA" id="ARBA00022490"/>
    </source>
</evidence>
<dbReference type="InterPro" id="IPR028133">
    <property type="entry name" value="Dynamitin"/>
</dbReference>
<dbReference type="AlphaFoldDB" id="A0A0G2E8R8"/>
<feature type="compositionally biased region" description="Polar residues" evidence="3">
    <location>
        <begin position="176"/>
        <end position="185"/>
    </location>
</feature>
<comment type="caution">
    <text evidence="4">The sequence shown here is derived from an EMBL/GenBank/DDBJ whole genome shotgun (WGS) entry which is preliminary data.</text>
</comment>
<comment type="subcellular location">
    <subcellularLocation>
        <location evidence="1">Cytoplasm</location>
    </subcellularLocation>
</comment>
<dbReference type="OrthoDB" id="4977at2759"/>
<feature type="compositionally biased region" description="Acidic residues" evidence="3">
    <location>
        <begin position="85"/>
        <end position="96"/>
    </location>
</feature>
<keyword evidence="2" id="KW-0963">Cytoplasm</keyword>
<dbReference type="Pfam" id="PF04912">
    <property type="entry name" value="Dynamitin"/>
    <property type="match status" value="1"/>
</dbReference>
<feature type="compositionally biased region" description="Basic residues" evidence="3">
    <location>
        <begin position="69"/>
        <end position="80"/>
    </location>
</feature>
<evidence type="ECO:0008006" key="6">
    <source>
        <dbReference type="Google" id="ProtNLM"/>
    </source>
</evidence>
<dbReference type="GO" id="GO:0005737">
    <property type="term" value="C:cytoplasm"/>
    <property type="evidence" value="ECO:0007669"/>
    <property type="project" value="UniProtKB-SubCell"/>
</dbReference>
<protein>
    <recommendedName>
        <fullName evidence="6">Dynactin subunit</fullName>
    </recommendedName>
</protein>
<dbReference type="PANTHER" id="PTHR15346">
    <property type="entry name" value="DYNACTIN SUBUNIT"/>
    <property type="match status" value="1"/>
</dbReference>
<reference evidence="4 5" key="2">
    <citation type="submission" date="2015-05" db="EMBL/GenBank/DDBJ databases">
        <authorList>
            <person name="Morales-Cruz A."/>
            <person name="Amrine K.C."/>
            <person name="Cantu D."/>
        </authorList>
    </citation>
    <scope>NUCLEOTIDE SEQUENCE [LARGE SCALE GENOMIC DNA]</scope>
    <source>
        <strain evidence="4">UCRPC4</strain>
    </source>
</reference>
<reference evidence="4 5" key="1">
    <citation type="submission" date="2015-05" db="EMBL/GenBank/DDBJ databases">
        <title>Distinctive expansion of gene families associated with plant cell wall degradation and secondary metabolism in the genomes of grapevine trunk pathogens.</title>
        <authorList>
            <person name="Lawrence D.P."/>
            <person name="Travadon R."/>
            <person name="Rolshausen P.E."/>
            <person name="Baumgartner K."/>
        </authorList>
    </citation>
    <scope>NUCLEOTIDE SEQUENCE [LARGE SCALE GENOMIC DNA]</scope>
    <source>
        <strain evidence="4">UCRPC4</strain>
    </source>
</reference>
<dbReference type="GO" id="GO:0007017">
    <property type="term" value="P:microtubule-based process"/>
    <property type="evidence" value="ECO:0007669"/>
    <property type="project" value="InterPro"/>
</dbReference>
<feature type="region of interest" description="Disordered" evidence="3">
    <location>
        <begin position="69"/>
        <end position="97"/>
    </location>
</feature>
<organism evidence="4 5">
    <name type="scientific">Phaeomoniella chlamydospora</name>
    <name type="common">Phaeoacremonium chlamydosporum</name>
    <dbReference type="NCBI Taxonomy" id="158046"/>
    <lineage>
        <taxon>Eukaryota</taxon>
        <taxon>Fungi</taxon>
        <taxon>Dikarya</taxon>
        <taxon>Ascomycota</taxon>
        <taxon>Pezizomycotina</taxon>
        <taxon>Eurotiomycetes</taxon>
        <taxon>Chaetothyriomycetidae</taxon>
        <taxon>Phaeomoniellales</taxon>
        <taxon>Phaeomoniellaceae</taxon>
        <taxon>Phaeomoniella</taxon>
    </lineage>
</organism>
<gene>
    <name evidence="4" type="ORF">UCRPC4_g04527</name>
</gene>
<accession>A0A0G2E8R8</accession>
<evidence type="ECO:0000313" key="4">
    <source>
        <dbReference type="EMBL" id="KKY19367.1"/>
    </source>
</evidence>
<dbReference type="Proteomes" id="UP000053317">
    <property type="component" value="Unassembled WGS sequence"/>
</dbReference>
<dbReference type="EMBL" id="LCWF01000108">
    <property type="protein sequence ID" value="KKY19367.1"/>
    <property type="molecule type" value="Genomic_DNA"/>
</dbReference>
<proteinExistence type="predicted"/>
<feature type="region of interest" description="Disordered" evidence="3">
    <location>
        <begin position="169"/>
        <end position="192"/>
    </location>
</feature>
<sequence>MAVNKKYADLPDLDLAPDIYQTPELVDDASTAKVSSPLDEARTRFEPSYVDARDVDFSDRVGLAHKSYRTSSRIRRRRSKGGTEELGDISDEEQETDQVRLARLRREAEELKQQIEEADGGESQVGESQANVDMRDGVAALNLLLDNIRMSPKGPQSAEETFLRSLSGKPELQDHNVPSMQTNGAPATGAQKASPFAPAAALSDRLANLEASLGLTVTSATSATTAVLPALSSLTSQITTLTNTLTPASESLSGSPNVHLDELSTRIRTLVNESERLTAARKAAAAAAVELANARASAAAIGSSHSDQMTAQHKVATATNTANANLSLSILDDQTSKIRSLYQVLPTITSLHPILPTVLERLRSLSAIHAGASEAATDLEEVEKGQAALDQEIIKWREGLEKLESKIKDAEQVTKGNVEVIGERLRKVEERMKHLK</sequence>